<dbReference type="EMBL" id="ML735265">
    <property type="protein sequence ID" value="KAE8389463.1"/>
    <property type="molecule type" value="Genomic_DNA"/>
</dbReference>
<dbReference type="CDD" id="cd12148">
    <property type="entry name" value="fungal_TF_MHR"/>
    <property type="match status" value="1"/>
</dbReference>
<proteinExistence type="predicted"/>
<keyword evidence="6" id="KW-0175">Coiled coil</keyword>
<protein>
    <submittedName>
        <fullName evidence="8">Fungal-specific transcription factor domain-containing protein</fullName>
    </submittedName>
</protein>
<dbReference type="PROSITE" id="PS00463">
    <property type="entry name" value="ZN2_CY6_FUNGAL_1"/>
    <property type="match status" value="1"/>
</dbReference>
<dbReference type="GO" id="GO:0003677">
    <property type="term" value="F:DNA binding"/>
    <property type="evidence" value="ECO:0007669"/>
    <property type="project" value="UniProtKB-KW"/>
</dbReference>
<keyword evidence="5" id="KW-0539">Nucleus</keyword>
<keyword evidence="3" id="KW-0238">DNA-binding</keyword>
<dbReference type="Pfam" id="PF00172">
    <property type="entry name" value="Zn_clus"/>
    <property type="match status" value="1"/>
</dbReference>
<dbReference type="SMART" id="SM00066">
    <property type="entry name" value="GAL4"/>
    <property type="match status" value="1"/>
</dbReference>
<dbReference type="OrthoDB" id="103819at2759"/>
<dbReference type="Pfam" id="PF04082">
    <property type="entry name" value="Fungal_trans"/>
    <property type="match status" value="1"/>
</dbReference>
<dbReference type="GO" id="GO:0009893">
    <property type="term" value="P:positive regulation of metabolic process"/>
    <property type="evidence" value="ECO:0007669"/>
    <property type="project" value="UniProtKB-ARBA"/>
</dbReference>
<dbReference type="GO" id="GO:0006351">
    <property type="term" value="P:DNA-templated transcription"/>
    <property type="evidence" value="ECO:0007669"/>
    <property type="project" value="InterPro"/>
</dbReference>
<dbReference type="GO" id="GO:0008270">
    <property type="term" value="F:zinc ion binding"/>
    <property type="evidence" value="ECO:0007669"/>
    <property type="project" value="InterPro"/>
</dbReference>
<feature type="coiled-coil region" evidence="6">
    <location>
        <begin position="66"/>
        <end position="93"/>
    </location>
</feature>
<sequence>MTRPDRRETIQARRHRLSVTPRACEGCKIRKIRCDRTDPCSNCQSSGITCEKASSHTRSETRPRPARDLYACLASLEEQIKALEERLSSLEHQLSTQGGISEHRRHAAVQDEVRAGSEKVVPQLTGPAPLFEGISSFTTQSIIASDVAQNTANSEGAGERSDFKSSLNHLRLLLPTPALSASPEEYRMSRAPAAQSVPSVDHLLPLDLVIALLQEIKTNRPIFLCSYAINNHVLVERLCQRVYFPTEPISTGHLASMYGILLPILKEFTILQNPLCQRFDLKAYATRCGQDFNNLVESYDVMAVPSLENIFALTMGFIQAQDATKPLLCCTFISAAASHCQMLGYHREVVYRNDQTGNSENMRRLFWTTYVFEKHMSLYFGRASNMQDFDIDAQYPAISNDLAIRPWDESFVMGIRLAKIQGEIYDSLYSAKASQASHPERMERVHQLAADIQQWYVEFKEIDASKVNNHRIYKFTRDSWDIMYYSTFTSLLRAPITSGAACAEISSQCFQVARLSLQSHLRCFGSFRSSDCHSDADYANWVLLFSSFTPFIVIFLHAIAATSSEDIQLLEEVVGSLEHIRRVSPSSERLYQICSTFLQIARVLVETRHSCVGTYNQLEDSLQFAADTGPASIFEDDSLQDLFGMETSDHIPYKAGHDVPVIFDSWAAGLPAGINLFGGSAGGI</sequence>
<reference evidence="8" key="1">
    <citation type="submission" date="2019-04" db="EMBL/GenBank/DDBJ databases">
        <title>Friends and foes A comparative genomics studyof 23 Aspergillus species from section Flavi.</title>
        <authorList>
            <consortium name="DOE Joint Genome Institute"/>
            <person name="Kjaerbolling I."/>
            <person name="Vesth T."/>
            <person name="Frisvad J.C."/>
            <person name="Nybo J.L."/>
            <person name="Theobald S."/>
            <person name="Kildgaard S."/>
            <person name="Isbrandt T."/>
            <person name="Kuo A."/>
            <person name="Sato A."/>
            <person name="Lyhne E.K."/>
            <person name="Kogle M.E."/>
            <person name="Wiebenga A."/>
            <person name="Kun R.S."/>
            <person name="Lubbers R.J."/>
            <person name="Makela M.R."/>
            <person name="Barry K."/>
            <person name="Chovatia M."/>
            <person name="Clum A."/>
            <person name="Daum C."/>
            <person name="Haridas S."/>
            <person name="He G."/>
            <person name="LaButti K."/>
            <person name="Lipzen A."/>
            <person name="Mondo S."/>
            <person name="Riley R."/>
            <person name="Salamov A."/>
            <person name="Simmons B.A."/>
            <person name="Magnuson J.K."/>
            <person name="Henrissat B."/>
            <person name="Mortensen U.H."/>
            <person name="Larsen T.O."/>
            <person name="Devries R.P."/>
            <person name="Grigoriev I.V."/>
            <person name="Machida M."/>
            <person name="Baker S.E."/>
            <person name="Andersen M.R."/>
        </authorList>
    </citation>
    <scope>NUCLEOTIDE SEQUENCE [LARGE SCALE GENOMIC DNA]</scope>
    <source>
        <strain evidence="8">IBT 14317</strain>
    </source>
</reference>
<evidence type="ECO:0000259" key="7">
    <source>
        <dbReference type="PROSITE" id="PS50048"/>
    </source>
</evidence>
<evidence type="ECO:0000256" key="6">
    <source>
        <dbReference type="SAM" id="Coils"/>
    </source>
</evidence>
<dbReference type="InterPro" id="IPR036864">
    <property type="entry name" value="Zn2-C6_fun-type_DNA-bd_sf"/>
</dbReference>
<dbReference type="SMART" id="SM00906">
    <property type="entry name" value="Fungal_trans"/>
    <property type="match status" value="1"/>
</dbReference>
<dbReference type="InterPro" id="IPR001138">
    <property type="entry name" value="Zn2Cys6_DnaBD"/>
</dbReference>
<gene>
    <name evidence="8" type="ORF">BDV23DRAFT_194395</name>
</gene>
<organism evidence="8">
    <name type="scientific">Petromyces alliaceus</name>
    <name type="common">Aspergillus alliaceus</name>
    <dbReference type="NCBI Taxonomy" id="209559"/>
    <lineage>
        <taxon>Eukaryota</taxon>
        <taxon>Fungi</taxon>
        <taxon>Dikarya</taxon>
        <taxon>Ascomycota</taxon>
        <taxon>Pezizomycotina</taxon>
        <taxon>Eurotiomycetes</taxon>
        <taxon>Eurotiomycetidae</taxon>
        <taxon>Eurotiales</taxon>
        <taxon>Aspergillaceae</taxon>
        <taxon>Aspergillus</taxon>
        <taxon>Aspergillus subgen. Circumdati</taxon>
    </lineage>
</organism>
<evidence type="ECO:0000256" key="2">
    <source>
        <dbReference type="ARBA" id="ARBA00023015"/>
    </source>
</evidence>
<feature type="domain" description="Zn(2)-C6 fungal-type" evidence="7">
    <location>
        <begin position="23"/>
        <end position="50"/>
    </location>
</feature>
<evidence type="ECO:0000256" key="4">
    <source>
        <dbReference type="ARBA" id="ARBA00023163"/>
    </source>
</evidence>
<keyword evidence="4" id="KW-0804">Transcription</keyword>
<dbReference type="PROSITE" id="PS50048">
    <property type="entry name" value="ZN2_CY6_FUNGAL_2"/>
    <property type="match status" value="1"/>
</dbReference>
<evidence type="ECO:0000256" key="1">
    <source>
        <dbReference type="ARBA" id="ARBA00022723"/>
    </source>
</evidence>
<evidence type="ECO:0000256" key="3">
    <source>
        <dbReference type="ARBA" id="ARBA00023125"/>
    </source>
</evidence>
<dbReference type="Proteomes" id="UP000326877">
    <property type="component" value="Unassembled WGS sequence"/>
</dbReference>
<keyword evidence="1" id="KW-0479">Metal-binding</keyword>
<dbReference type="SUPFAM" id="SSF57701">
    <property type="entry name" value="Zn2/Cys6 DNA-binding domain"/>
    <property type="match status" value="1"/>
</dbReference>
<dbReference type="AlphaFoldDB" id="A0A5N7C779"/>
<dbReference type="CDD" id="cd00067">
    <property type="entry name" value="GAL4"/>
    <property type="match status" value="1"/>
</dbReference>
<dbReference type="GO" id="GO:0000981">
    <property type="term" value="F:DNA-binding transcription factor activity, RNA polymerase II-specific"/>
    <property type="evidence" value="ECO:0007669"/>
    <property type="project" value="InterPro"/>
</dbReference>
<evidence type="ECO:0000256" key="5">
    <source>
        <dbReference type="ARBA" id="ARBA00023242"/>
    </source>
</evidence>
<dbReference type="InterPro" id="IPR007219">
    <property type="entry name" value="XnlR_reg_dom"/>
</dbReference>
<dbReference type="Gene3D" id="4.10.240.10">
    <property type="entry name" value="Zn(2)-C6 fungal-type DNA-binding domain"/>
    <property type="match status" value="1"/>
</dbReference>
<keyword evidence="2" id="KW-0805">Transcription regulation</keyword>
<dbReference type="PANTHER" id="PTHR46910">
    <property type="entry name" value="TRANSCRIPTION FACTOR PDR1"/>
    <property type="match status" value="1"/>
</dbReference>
<accession>A0A5N7C779</accession>
<dbReference type="PANTHER" id="PTHR46910:SF5">
    <property type="entry name" value="ZN(II)2CYS6 TRANSCRIPTION FACTOR (EUROFUNG)"/>
    <property type="match status" value="1"/>
</dbReference>
<dbReference type="InterPro" id="IPR050987">
    <property type="entry name" value="AtrR-like"/>
</dbReference>
<name>A0A5N7C779_PETAA</name>
<evidence type="ECO:0000313" key="8">
    <source>
        <dbReference type="EMBL" id="KAE8389463.1"/>
    </source>
</evidence>